<feature type="compositionally biased region" description="Low complexity" evidence="2">
    <location>
        <begin position="619"/>
        <end position="633"/>
    </location>
</feature>
<reference evidence="3 4" key="1">
    <citation type="journal article" date="2016" name="Appl. Microbiol. Biotechnol.">
        <title>Characterization of T-DNA insertion mutants with decreased virulence in the entomopathogenic fungus Beauveria bassiana JEF-007.</title>
        <authorList>
            <person name="Kim S."/>
            <person name="Lee S.J."/>
            <person name="Nai Y.S."/>
            <person name="Yu J.S."/>
            <person name="Lee M.R."/>
            <person name="Yang Y.T."/>
            <person name="Kim J.S."/>
        </authorList>
    </citation>
    <scope>NUCLEOTIDE SEQUENCE [LARGE SCALE GENOMIC DNA]</scope>
    <source>
        <strain evidence="3 4">JEF-007</strain>
    </source>
</reference>
<evidence type="ECO:0000256" key="2">
    <source>
        <dbReference type="SAM" id="MobiDB-lite"/>
    </source>
</evidence>
<evidence type="ECO:0000256" key="1">
    <source>
        <dbReference type="SAM" id="Coils"/>
    </source>
</evidence>
<feature type="region of interest" description="Disordered" evidence="2">
    <location>
        <begin position="749"/>
        <end position="796"/>
    </location>
</feature>
<feature type="region of interest" description="Disordered" evidence="2">
    <location>
        <begin position="53"/>
        <end position="74"/>
    </location>
</feature>
<comment type="caution">
    <text evidence="3">The sequence shown here is derived from an EMBL/GenBank/DDBJ whole genome shotgun (WGS) entry which is preliminary data.</text>
</comment>
<feature type="region of interest" description="Disordered" evidence="2">
    <location>
        <begin position="533"/>
        <end position="686"/>
    </location>
</feature>
<accession>A0A2N6NMJ2</accession>
<feature type="coiled-coil region" evidence="1">
    <location>
        <begin position="401"/>
        <end position="428"/>
    </location>
</feature>
<evidence type="ECO:0000313" key="3">
    <source>
        <dbReference type="EMBL" id="PMB68490.1"/>
    </source>
</evidence>
<organism evidence="3 4">
    <name type="scientific">Beauveria bassiana</name>
    <name type="common">White muscardine disease fungus</name>
    <name type="synonym">Tritirachium shiotae</name>
    <dbReference type="NCBI Taxonomy" id="176275"/>
    <lineage>
        <taxon>Eukaryota</taxon>
        <taxon>Fungi</taxon>
        <taxon>Dikarya</taxon>
        <taxon>Ascomycota</taxon>
        <taxon>Pezizomycotina</taxon>
        <taxon>Sordariomycetes</taxon>
        <taxon>Hypocreomycetidae</taxon>
        <taxon>Hypocreales</taxon>
        <taxon>Cordycipitaceae</taxon>
        <taxon>Beauveria</taxon>
    </lineage>
</organism>
<protein>
    <submittedName>
        <fullName evidence="3">Sperm acrosomal protein FSA-ACR.1</fullName>
    </submittedName>
</protein>
<gene>
    <name evidence="3" type="primary">ASPX</name>
    <name evidence="3" type="ORF">BM221_005069</name>
</gene>
<feature type="compositionally biased region" description="Polar residues" evidence="2">
    <location>
        <begin position="581"/>
        <end position="590"/>
    </location>
</feature>
<proteinExistence type="predicted"/>
<evidence type="ECO:0000313" key="4">
    <source>
        <dbReference type="Proteomes" id="UP000235728"/>
    </source>
</evidence>
<dbReference type="AlphaFoldDB" id="A0A2N6NMJ2"/>
<feature type="compositionally biased region" description="Basic residues" evidence="2">
    <location>
        <begin position="787"/>
        <end position="796"/>
    </location>
</feature>
<keyword evidence="1" id="KW-0175">Coiled coil</keyword>
<name>A0A2N6NMJ2_BEABA</name>
<dbReference type="Proteomes" id="UP000235728">
    <property type="component" value="Unassembled WGS sequence"/>
</dbReference>
<sequence length="796" mass="89984">MTDSHDSDSAAARAEQESITRSAALAEIIAAHTQPDDATHLSLEESEYLAEGNVRIEEGTRRNPGTPATPRPAGRVFRENKYLESAHMRLQAILNDTDDDDAERRQFIETAEEGDEETRRVEKQVYLHREHTAIYWLWIRQVPLLYHPRFLLRAYYVPERIEGLLRPFHWHPPLDFDAPVMHYFERQSLRFQEFQRFQAINRGIDTLEPSAMEEAYHAALIREATNAHHWRELVATPGCNGSLGRRNEFWARRVDERELLREEACSNFDEYQAAVRARLARNGVEVPANFALLNEDFARQDRLTMWSEYLAFELWFMEQYDDDVRRYRPSHDVAYAQLRRVVALRPHETAEFLPTKTAATQRNVEVTEALSRQDLAELAFRRLQMRPPPGRRNHANLERVHVDRARQLTEAQAEIEAAEEAKNEVVRRNAAVVEFLKETGAWREARDNRSRHDALLAWATDRWYDIRTSAGIPLPGEEEETIRSLNPDWFMQAGCFPEAQGAAAAQRTADAAGAQVESVIAEDGEQAAVTAAAEAGPGSNEDKNCDGVSPDVSPLSDAISSPSVSPRELTRLRRVTFASPHRTSSHSIESTVIELPLVEQPSTEEPSVEEPSDEKPVVEELSMELSMEQSSVEKLPLEQPLAEDSSAKELTVEQSSAEKPPLEQPLVKEPSKEQPANELPPGEQSVIVPPWVRQIAEEQRLPVTAAFEETATVTRAAATAVPELRRSARIAARRLKVAEEAALQKAQANISETTTRIRAASKGVRKRGRGKAAAPEDETKDAERPAKRTRRRTARK</sequence>
<dbReference type="EMBL" id="MRVG01000005">
    <property type="protein sequence ID" value="PMB68490.1"/>
    <property type="molecule type" value="Genomic_DNA"/>
</dbReference>